<accession>D3B4K5</accession>
<dbReference type="SUPFAM" id="SSF52058">
    <property type="entry name" value="L domain-like"/>
    <property type="match status" value="1"/>
</dbReference>
<dbReference type="CDD" id="cd09917">
    <property type="entry name" value="F-box_SF"/>
    <property type="match status" value="1"/>
</dbReference>
<dbReference type="AlphaFoldDB" id="D3B4K5"/>
<dbReference type="InterPro" id="IPR001810">
    <property type="entry name" value="F-box_dom"/>
</dbReference>
<gene>
    <name evidence="2" type="ORF">PPL_03330</name>
</gene>
<dbReference type="InterPro" id="IPR051251">
    <property type="entry name" value="STK_FNIP-Repeat"/>
</dbReference>
<evidence type="ECO:0000259" key="1">
    <source>
        <dbReference type="Pfam" id="PF00646"/>
    </source>
</evidence>
<evidence type="ECO:0000313" key="2">
    <source>
        <dbReference type="EMBL" id="EFA84253.1"/>
    </source>
</evidence>
<dbReference type="InterPro" id="IPR008615">
    <property type="entry name" value="FNIP"/>
</dbReference>
<dbReference type="PANTHER" id="PTHR32134">
    <property type="entry name" value="FNIP REPEAT-CONTAINING PROTEIN"/>
    <property type="match status" value="1"/>
</dbReference>
<dbReference type="PANTHER" id="PTHR32134:SF92">
    <property type="entry name" value="FNIP REPEAT-CONTAINING PROTEIN"/>
    <property type="match status" value="1"/>
</dbReference>
<dbReference type="Pfam" id="PF05725">
    <property type="entry name" value="FNIP"/>
    <property type="match status" value="4"/>
</dbReference>
<proteinExistence type="predicted"/>
<protein>
    <recommendedName>
        <fullName evidence="1">F-box domain-containing protein</fullName>
    </recommendedName>
</protein>
<organism evidence="2 3">
    <name type="scientific">Heterostelium pallidum (strain ATCC 26659 / Pp 5 / PN500)</name>
    <name type="common">Cellular slime mold</name>
    <name type="synonym">Polysphondylium pallidum</name>
    <dbReference type="NCBI Taxonomy" id="670386"/>
    <lineage>
        <taxon>Eukaryota</taxon>
        <taxon>Amoebozoa</taxon>
        <taxon>Evosea</taxon>
        <taxon>Eumycetozoa</taxon>
        <taxon>Dictyostelia</taxon>
        <taxon>Acytosteliales</taxon>
        <taxon>Acytosteliaceae</taxon>
        <taxon>Heterostelium</taxon>
    </lineage>
</organism>
<dbReference type="EMBL" id="ADBJ01000010">
    <property type="protein sequence ID" value="EFA84253.1"/>
    <property type="molecule type" value="Genomic_DNA"/>
</dbReference>
<dbReference type="Gene3D" id="3.80.10.10">
    <property type="entry name" value="Ribonuclease Inhibitor"/>
    <property type="match status" value="1"/>
</dbReference>
<dbReference type="InterPro" id="IPR032675">
    <property type="entry name" value="LRR_dom_sf"/>
</dbReference>
<reference evidence="2 3" key="1">
    <citation type="journal article" date="2011" name="Genome Res.">
        <title>Phylogeny-wide analysis of social amoeba genomes highlights ancient origins for complex intercellular communication.</title>
        <authorList>
            <person name="Heidel A.J."/>
            <person name="Lawal H.M."/>
            <person name="Felder M."/>
            <person name="Schilde C."/>
            <person name="Helps N.R."/>
            <person name="Tunggal B."/>
            <person name="Rivero F."/>
            <person name="John U."/>
            <person name="Schleicher M."/>
            <person name="Eichinger L."/>
            <person name="Platzer M."/>
            <person name="Noegel A.A."/>
            <person name="Schaap P."/>
            <person name="Gloeckner G."/>
        </authorList>
    </citation>
    <scope>NUCLEOTIDE SEQUENCE [LARGE SCALE GENOMIC DNA]</scope>
    <source>
        <strain evidence="3">ATCC 26659 / Pp 5 / PN500</strain>
    </source>
</reference>
<dbReference type="Proteomes" id="UP000001396">
    <property type="component" value="Unassembled WGS sequence"/>
</dbReference>
<dbReference type="Pfam" id="PF00646">
    <property type="entry name" value="F-box"/>
    <property type="match status" value="1"/>
</dbReference>
<name>D3B4K5_HETP5</name>
<comment type="caution">
    <text evidence="2">The sequence shown here is derived from an EMBL/GenBank/DDBJ whole genome shotgun (WGS) entry which is preliminary data.</text>
</comment>
<dbReference type="InParanoid" id="D3B4K5"/>
<feature type="domain" description="F-box" evidence="1">
    <location>
        <begin position="5"/>
        <end position="30"/>
    </location>
</feature>
<evidence type="ECO:0000313" key="3">
    <source>
        <dbReference type="Proteomes" id="UP000001396"/>
    </source>
</evidence>
<dbReference type="GeneID" id="31358852"/>
<keyword evidence="3" id="KW-1185">Reference proteome</keyword>
<sequence length="375" mass="43071">MLYYVLQHILKYLDNVDRICITLLCRQWYQDRSKYLLFDTNLLSAKNREFYEKDSTSFKLHSYRDQVFKSFQLKEEKGQLTISERESLGERSITTKHIIINTDNINHTSELPEDVDHWEFAKKFNSVLQRGQIREGVRRLTFGRNFNQTIESGVIPQSVEFIEFGYDFNRALDTVGLPHNLKTLVLGKSFNQLIKPGSLPSSLESLTFGESFNQPLQQGVLPAGLKYLSLGFSFNRNVEQTLSLFSNSPSPSSLETLKFGNHFNQPLADGVIPKSVKHLELGWNYNNEQLVIPDTVESIYINGSYFLESKRYLQFPKSAALTVNLFYHDFQIRKFNESTVLVLTESLEGGFLRASQIENIEKIYKSMVGVGLAAN</sequence>
<dbReference type="Gene3D" id="1.20.1280.50">
    <property type="match status" value="1"/>
</dbReference>
<dbReference type="RefSeq" id="XP_020436369.1">
    <property type="nucleotide sequence ID" value="XM_020574297.1"/>
</dbReference>